<keyword evidence="2" id="KW-0812">Transmembrane</keyword>
<evidence type="ECO:0000256" key="2">
    <source>
        <dbReference type="SAM" id="Phobius"/>
    </source>
</evidence>
<dbReference type="Proteomes" id="UP000253769">
    <property type="component" value="Unassembled WGS sequence"/>
</dbReference>
<reference evidence="3 4" key="1">
    <citation type="submission" date="2018-07" db="EMBL/GenBank/DDBJ databases">
        <title>Motiliproteus coralliicola sp. nov., a bacterium isolated from Coral.</title>
        <authorList>
            <person name="Wang G."/>
        </authorList>
    </citation>
    <scope>NUCLEOTIDE SEQUENCE [LARGE SCALE GENOMIC DNA]</scope>
    <source>
        <strain evidence="3 4">C34</strain>
    </source>
</reference>
<dbReference type="EMBL" id="QQOH01000006">
    <property type="protein sequence ID" value="RDE18025.1"/>
    <property type="molecule type" value="Genomic_DNA"/>
</dbReference>
<keyword evidence="2" id="KW-1133">Transmembrane helix</keyword>
<dbReference type="RefSeq" id="WP_114697143.1">
    <property type="nucleotide sequence ID" value="NZ_QQOH01000006.1"/>
</dbReference>
<name>A0A369WEY6_9GAMM</name>
<feature type="transmembrane region" description="Helical" evidence="2">
    <location>
        <begin position="20"/>
        <end position="37"/>
    </location>
</feature>
<evidence type="ECO:0000313" key="4">
    <source>
        <dbReference type="Proteomes" id="UP000253769"/>
    </source>
</evidence>
<evidence type="ECO:0000256" key="1">
    <source>
        <dbReference type="SAM" id="MobiDB-lite"/>
    </source>
</evidence>
<comment type="caution">
    <text evidence="3">The sequence shown here is derived from an EMBL/GenBank/DDBJ whole genome shotgun (WGS) entry which is preliminary data.</text>
</comment>
<evidence type="ECO:0000313" key="3">
    <source>
        <dbReference type="EMBL" id="RDE18025.1"/>
    </source>
</evidence>
<dbReference type="AlphaFoldDB" id="A0A369WEY6"/>
<keyword evidence="2" id="KW-0472">Membrane</keyword>
<feature type="region of interest" description="Disordered" evidence="1">
    <location>
        <begin position="42"/>
        <end position="71"/>
    </location>
</feature>
<gene>
    <name evidence="3" type="ORF">DV711_18030</name>
</gene>
<accession>A0A369WEY6</accession>
<keyword evidence="4" id="KW-1185">Reference proteome</keyword>
<protein>
    <submittedName>
        <fullName evidence="3">Uncharacterized protein</fullName>
    </submittedName>
</protein>
<sequence>MPKQLQKTLKSQAGFSKGEIIVILFTLAVLTYTYVYLPSQEEKQQPAVEQQQTEQLESQKADDQPSGVSTY</sequence>
<feature type="compositionally biased region" description="Low complexity" evidence="1">
    <location>
        <begin position="45"/>
        <end position="55"/>
    </location>
</feature>
<proteinExistence type="predicted"/>
<organism evidence="3 4">
    <name type="scientific">Motiliproteus coralliicola</name>
    <dbReference type="NCBI Taxonomy" id="2283196"/>
    <lineage>
        <taxon>Bacteria</taxon>
        <taxon>Pseudomonadati</taxon>
        <taxon>Pseudomonadota</taxon>
        <taxon>Gammaproteobacteria</taxon>
        <taxon>Oceanospirillales</taxon>
        <taxon>Oceanospirillaceae</taxon>
        <taxon>Motiliproteus</taxon>
    </lineage>
</organism>